<evidence type="ECO:0000256" key="1">
    <source>
        <dbReference type="ARBA" id="ARBA00010062"/>
    </source>
</evidence>
<comment type="similarity">
    <text evidence="1">Belongs to the leucine-binding protein family.</text>
</comment>
<evidence type="ECO:0000256" key="4">
    <source>
        <dbReference type="SAM" id="SignalP"/>
    </source>
</evidence>
<feature type="chain" id="PRO_5026915585" evidence="4">
    <location>
        <begin position="23"/>
        <end position="389"/>
    </location>
</feature>
<proteinExistence type="inferred from homology"/>
<dbReference type="PANTHER" id="PTHR30483:SF6">
    <property type="entry name" value="PERIPLASMIC BINDING PROTEIN OF ABC TRANSPORTER FOR NATURAL AMINO ACIDS"/>
    <property type="match status" value="1"/>
</dbReference>
<sequence>MTLKNTLLALTVALASATAAFAADPVKIGVITTLSGPGGYLGQDVRDGMKLAIDMEGGKLGGVPVELVVEDDANKPANGRQIAEKMMGDEKIKLLTGIIFSNIAGAVVPDVVDNGAIYVSANAAPSNLAGPDCNANYFVVPWQNDSLHEASGIAAKELGYKRAFILAPNYQAGKDALDGFKRTFGGEIVGEVYTQLDQTDYSAEMAQIRAAKPDVVFQFHPGGLGIAFLRQYQQAGLLGQIPMVLSEPSSDAVILKSLGDAAVGLKVTSHWSPDFDNAASKELVAKWKATYPDRPLTTYGTQGYDVARLIASALKATGGIDDIDAFRAALKKADFQSVRGKFSFGPNQHPVQDWYLLEVVKGADGVPTTKTVRKLIENYGDIHAKDCKL</sequence>
<dbReference type="AlphaFoldDB" id="A0A6L9UIM6"/>
<accession>A0A6L9UIM6</accession>
<evidence type="ECO:0000259" key="5">
    <source>
        <dbReference type="Pfam" id="PF13458"/>
    </source>
</evidence>
<dbReference type="CDD" id="cd06359">
    <property type="entry name" value="PBP1_Nba-like"/>
    <property type="match status" value="1"/>
</dbReference>
<keyword evidence="2 4" id="KW-0732">Signal</keyword>
<evidence type="ECO:0000313" key="6">
    <source>
        <dbReference type="EMBL" id="NEI73956.1"/>
    </source>
</evidence>
<dbReference type="Gene3D" id="3.40.50.2300">
    <property type="match status" value="2"/>
</dbReference>
<protein>
    <submittedName>
        <fullName evidence="6">ABC transporter substrate-binding protein</fullName>
    </submittedName>
</protein>
<keyword evidence="3" id="KW-0813">Transport</keyword>
<dbReference type="GO" id="GO:0006865">
    <property type="term" value="P:amino acid transport"/>
    <property type="evidence" value="ECO:0007669"/>
    <property type="project" value="UniProtKB-KW"/>
</dbReference>
<dbReference type="RefSeq" id="WP_163992739.1">
    <property type="nucleotide sequence ID" value="NZ_WUEY01000023.1"/>
</dbReference>
<dbReference type="InterPro" id="IPR051010">
    <property type="entry name" value="BCAA_transport"/>
</dbReference>
<gene>
    <name evidence="6" type="ORF">GR212_30825</name>
</gene>
<feature type="domain" description="Leucine-binding protein" evidence="5">
    <location>
        <begin position="25"/>
        <end position="362"/>
    </location>
</feature>
<dbReference type="Pfam" id="PF13458">
    <property type="entry name" value="Peripla_BP_6"/>
    <property type="match status" value="1"/>
</dbReference>
<organism evidence="6 7">
    <name type="scientific">Rhizobium lusitanum</name>
    <dbReference type="NCBI Taxonomy" id="293958"/>
    <lineage>
        <taxon>Bacteria</taxon>
        <taxon>Pseudomonadati</taxon>
        <taxon>Pseudomonadota</taxon>
        <taxon>Alphaproteobacteria</taxon>
        <taxon>Hyphomicrobiales</taxon>
        <taxon>Rhizobiaceae</taxon>
        <taxon>Rhizobium/Agrobacterium group</taxon>
        <taxon>Rhizobium</taxon>
    </lineage>
</organism>
<dbReference type="InterPro" id="IPR028081">
    <property type="entry name" value="Leu-bd"/>
</dbReference>
<comment type="caution">
    <text evidence="6">The sequence shown here is derived from an EMBL/GenBank/DDBJ whole genome shotgun (WGS) entry which is preliminary data.</text>
</comment>
<feature type="signal peptide" evidence="4">
    <location>
        <begin position="1"/>
        <end position="22"/>
    </location>
</feature>
<reference evidence="6 7" key="1">
    <citation type="submission" date="2019-12" db="EMBL/GenBank/DDBJ databases">
        <title>Rhizobium genotypes associated with high levels of biological nitrogen fixation by grain legumes in a temperate-maritime cropping system.</title>
        <authorList>
            <person name="Maluk M."/>
            <person name="Francesc Ferrando Molina F."/>
            <person name="Lopez Del Egido L."/>
            <person name="Lafos M."/>
            <person name="Langarica-Fuentes A."/>
            <person name="Gebre Yohannes G."/>
            <person name="Young M.W."/>
            <person name="Martin P."/>
            <person name="Gantlett R."/>
            <person name="Kenicer G."/>
            <person name="Hawes C."/>
            <person name="Begg G.S."/>
            <person name="Quilliam R.S."/>
            <person name="Squire G.R."/>
            <person name="Poole P.S."/>
            <person name="Young P.W."/>
            <person name="Iannetta P.M."/>
            <person name="James E.K."/>
        </authorList>
    </citation>
    <scope>NUCLEOTIDE SEQUENCE [LARGE SCALE GENOMIC DNA]</scope>
    <source>
        <strain evidence="6 7">JHI1118</strain>
    </source>
</reference>
<evidence type="ECO:0000256" key="3">
    <source>
        <dbReference type="ARBA" id="ARBA00022970"/>
    </source>
</evidence>
<dbReference type="PANTHER" id="PTHR30483">
    <property type="entry name" value="LEUCINE-SPECIFIC-BINDING PROTEIN"/>
    <property type="match status" value="1"/>
</dbReference>
<dbReference type="EMBL" id="WUEY01000023">
    <property type="protein sequence ID" value="NEI73956.1"/>
    <property type="molecule type" value="Genomic_DNA"/>
</dbReference>
<evidence type="ECO:0000313" key="7">
    <source>
        <dbReference type="Proteomes" id="UP000483035"/>
    </source>
</evidence>
<dbReference type="InterPro" id="IPR028082">
    <property type="entry name" value="Peripla_BP_I"/>
</dbReference>
<name>A0A6L9UIM6_9HYPH</name>
<dbReference type="Proteomes" id="UP000483035">
    <property type="component" value="Unassembled WGS sequence"/>
</dbReference>
<evidence type="ECO:0000256" key="2">
    <source>
        <dbReference type="ARBA" id="ARBA00022729"/>
    </source>
</evidence>
<dbReference type="SUPFAM" id="SSF53822">
    <property type="entry name" value="Periplasmic binding protein-like I"/>
    <property type="match status" value="1"/>
</dbReference>
<keyword evidence="3" id="KW-0029">Amino-acid transport</keyword>